<evidence type="ECO:0000259" key="16">
    <source>
        <dbReference type="Pfam" id="PF02563"/>
    </source>
</evidence>
<evidence type="ECO:0000256" key="5">
    <source>
        <dbReference type="ARBA" id="ARBA00022597"/>
    </source>
</evidence>
<protein>
    <submittedName>
        <fullName evidence="18">Polysaccharide biosynthesis/export family protein</fullName>
    </submittedName>
</protein>
<dbReference type="AlphaFoldDB" id="A0A085TXY2"/>
<dbReference type="InterPro" id="IPR049712">
    <property type="entry name" value="Poly_export"/>
</dbReference>
<dbReference type="PATRIC" id="fig|1317124.6.peg.1306"/>
<evidence type="ECO:0000256" key="12">
    <source>
        <dbReference type="ARBA" id="ARBA00023139"/>
    </source>
</evidence>
<evidence type="ECO:0000256" key="15">
    <source>
        <dbReference type="SAM" id="SignalP"/>
    </source>
</evidence>
<evidence type="ECO:0000256" key="4">
    <source>
        <dbReference type="ARBA" id="ARBA00022452"/>
    </source>
</evidence>
<keyword evidence="6" id="KW-0812">Transmembrane</keyword>
<keyword evidence="13" id="KW-0998">Cell outer membrane</keyword>
<dbReference type="Gene3D" id="3.10.560.10">
    <property type="entry name" value="Outer membrane lipoprotein wza domain like"/>
    <property type="match status" value="2"/>
</dbReference>
<evidence type="ECO:0000256" key="8">
    <source>
        <dbReference type="ARBA" id="ARBA00023047"/>
    </source>
</evidence>
<keyword evidence="7 15" id="KW-0732">Signal</keyword>
<name>A0A085TXY2_9RHOB</name>
<feature type="domain" description="Polysaccharide export protein N-terminal" evidence="16">
    <location>
        <begin position="101"/>
        <end position="186"/>
    </location>
</feature>
<comment type="subcellular location">
    <subcellularLocation>
        <location evidence="1">Cell outer membrane</location>
        <topology evidence="1">Multi-pass membrane protein</topology>
    </subcellularLocation>
</comment>
<dbReference type="Pfam" id="PF02563">
    <property type="entry name" value="Poly_export"/>
    <property type="match status" value="1"/>
</dbReference>
<proteinExistence type="inferred from homology"/>
<keyword evidence="12" id="KW-0564">Palmitate</keyword>
<dbReference type="OrthoDB" id="9808421at2"/>
<keyword evidence="10" id="KW-0626">Porin</keyword>
<evidence type="ECO:0000313" key="19">
    <source>
        <dbReference type="Proteomes" id="UP000028607"/>
    </source>
</evidence>
<keyword evidence="8" id="KW-0625">Polysaccharide transport</keyword>
<dbReference type="PANTHER" id="PTHR33619">
    <property type="entry name" value="POLYSACCHARIDE EXPORT PROTEIN GFCE-RELATED"/>
    <property type="match status" value="1"/>
</dbReference>
<sequence length="447" mass="47973">MRMAPILIAAMAVALSACGVIYNKSAVVAGKTPQGEVELREITPQSLRAANAEPYTPRPLPAYFSQTAQARQDLRAAAPAPIVDRPARPARLATILPPPVPAQSYRIGVGDVVMLATPKSGGTVEQLAGLLAAQSTRQGYTVQDDGTISVPGIGRARIAGQTVEEAEATLFRHFLDKNIDPNFSLELSEFRSRKVTVGGAVGAPGVITIGLSPLYLDEALAEAGGVRDVDPAYALVRLHREGTLYQVPLEQIQSRAGAERVQLAPGDSVFVGSGYDLDKAAAYFEQQLKLGTYREGQARMLAAQVEMRRAELSDQRESFAARLDLGAERRDHVYLAGELPKQSRYALPFGQRAMLADALFDEAGGVFTQLADPRQIYVLRAARTAPDRVTAWHLDTGNAAGLLLATRFELRPDDVVFVAAQPVTHWSNVVNALVPRALSGSISKSAD</sequence>
<reference evidence="18 19" key="2">
    <citation type="journal article" date="2015" name="Antonie Van Leeuwenhoek">
        <title>Thioclava indica sp. nov., isolated from surface seawater of the Indian Ocean.</title>
        <authorList>
            <person name="Liu Y."/>
            <person name="Lai Q."/>
            <person name="Du J."/>
            <person name="Xu H."/>
            <person name="Jiang L."/>
            <person name="Shao Z."/>
        </authorList>
    </citation>
    <scope>NUCLEOTIDE SEQUENCE [LARGE SCALE GENOMIC DNA]</scope>
    <source>
        <strain evidence="18 19">13D2W-2</strain>
    </source>
</reference>
<dbReference type="InterPro" id="IPR054765">
    <property type="entry name" value="SLBB_dom"/>
</dbReference>
<dbReference type="GO" id="GO:0046930">
    <property type="term" value="C:pore complex"/>
    <property type="evidence" value="ECO:0007669"/>
    <property type="project" value="UniProtKB-KW"/>
</dbReference>
<evidence type="ECO:0000259" key="17">
    <source>
        <dbReference type="Pfam" id="PF22461"/>
    </source>
</evidence>
<gene>
    <name evidence="18" type="ORF">DW2_06443</name>
</gene>
<dbReference type="GO" id="GO:0006811">
    <property type="term" value="P:monoatomic ion transport"/>
    <property type="evidence" value="ECO:0007669"/>
    <property type="project" value="UniProtKB-KW"/>
</dbReference>
<evidence type="ECO:0000256" key="10">
    <source>
        <dbReference type="ARBA" id="ARBA00023114"/>
    </source>
</evidence>
<dbReference type="Pfam" id="PF22461">
    <property type="entry name" value="SLBB_2"/>
    <property type="match status" value="1"/>
</dbReference>
<dbReference type="GO" id="GO:0015288">
    <property type="term" value="F:porin activity"/>
    <property type="evidence" value="ECO:0007669"/>
    <property type="project" value="UniProtKB-KW"/>
</dbReference>
<evidence type="ECO:0000313" key="18">
    <source>
        <dbReference type="EMBL" id="KFE35579.1"/>
    </source>
</evidence>
<feature type="chain" id="PRO_5001797622" evidence="15">
    <location>
        <begin position="20"/>
        <end position="447"/>
    </location>
</feature>
<dbReference type="InterPro" id="IPR003715">
    <property type="entry name" value="Poly_export_N"/>
</dbReference>
<evidence type="ECO:0000256" key="14">
    <source>
        <dbReference type="ARBA" id="ARBA00023288"/>
    </source>
</evidence>
<dbReference type="eggNOG" id="COG1596">
    <property type="taxonomic scope" value="Bacteria"/>
</dbReference>
<dbReference type="Proteomes" id="UP000028607">
    <property type="component" value="Unassembled WGS sequence"/>
</dbReference>
<keyword evidence="4" id="KW-1134">Transmembrane beta strand</keyword>
<dbReference type="Gene3D" id="3.30.1950.10">
    <property type="entry name" value="wza like domain"/>
    <property type="match status" value="1"/>
</dbReference>
<keyword evidence="11" id="KW-0472">Membrane</keyword>
<keyword evidence="19" id="KW-1185">Reference proteome</keyword>
<dbReference type="GO" id="GO:0015159">
    <property type="term" value="F:polysaccharide transmembrane transporter activity"/>
    <property type="evidence" value="ECO:0007669"/>
    <property type="project" value="InterPro"/>
</dbReference>
<evidence type="ECO:0000256" key="1">
    <source>
        <dbReference type="ARBA" id="ARBA00004571"/>
    </source>
</evidence>
<evidence type="ECO:0000256" key="7">
    <source>
        <dbReference type="ARBA" id="ARBA00022729"/>
    </source>
</evidence>
<evidence type="ECO:0000256" key="2">
    <source>
        <dbReference type="ARBA" id="ARBA00009450"/>
    </source>
</evidence>
<evidence type="ECO:0000256" key="3">
    <source>
        <dbReference type="ARBA" id="ARBA00022448"/>
    </source>
</evidence>
<dbReference type="PROSITE" id="PS51257">
    <property type="entry name" value="PROKAR_LIPOPROTEIN"/>
    <property type="match status" value="1"/>
</dbReference>
<keyword evidence="14" id="KW-0449">Lipoprotein</keyword>
<evidence type="ECO:0000256" key="13">
    <source>
        <dbReference type="ARBA" id="ARBA00023237"/>
    </source>
</evidence>
<dbReference type="PANTHER" id="PTHR33619:SF3">
    <property type="entry name" value="POLYSACCHARIDE EXPORT PROTEIN GFCE-RELATED"/>
    <property type="match status" value="1"/>
</dbReference>
<keyword evidence="9" id="KW-0406">Ion transport</keyword>
<feature type="signal peptide" evidence="15">
    <location>
        <begin position="1"/>
        <end position="19"/>
    </location>
</feature>
<dbReference type="GO" id="GO:0009279">
    <property type="term" value="C:cell outer membrane"/>
    <property type="evidence" value="ECO:0007669"/>
    <property type="project" value="UniProtKB-SubCell"/>
</dbReference>
<comment type="caution">
    <text evidence="18">The sequence shown here is derived from an EMBL/GenBank/DDBJ whole genome shotgun (WGS) entry which is preliminary data.</text>
</comment>
<comment type="similarity">
    <text evidence="2">Belongs to the BexD/CtrA/VexA family.</text>
</comment>
<keyword evidence="5" id="KW-0762">Sugar transport</keyword>
<keyword evidence="3" id="KW-0813">Transport</keyword>
<organism evidence="18 19">
    <name type="scientific">Thioclava atlantica</name>
    <dbReference type="NCBI Taxonomy" id="1317124"/>
    <lineage>
        <taxon>Bacteria</taxon>
        <taxon>Pseudomonadati</taxon>
        <taxon>Pseudomonadota</taxon>
        <taxon>Alphaproteobacteria</taxon>
        <taxon>Rhodobacterales</taxon>
        <taxon>Paracoccaceae</taxon>
        <taxon>Thioclava</taxon>
    </lineage>
</organism>
<evidence type="ECO:0000256" key="11">
    <source>
        <dbReference type="ARBA" id="ARBA00023136"/>
    </source>
</evidence>
<accession>A0A085TXY2</accession>
<dbReference type="STRING" id="1317124.DW2_06443"/>
<dbReference type="EMBL" id="AQRC01000004">
    <property type="protein sequence ID" value="KFE35579.1"/>
    <property type="molecule type" value="Genomic_DNA"/>
</dbReference>
<reference evidence="19" key="1">
    <citation type="submission" date="2013-04" db="EMBL/GenBank/DDBJ databases">
        <title>Thioclava sp. 13D2W-2 Genome Sequencing.</title>
        <authorList>
            <person name="Lai Q."/>
            <person name="Li G."/>
            <person name="Shao Z."/>
        </authorList>
    </citation>
    <scope>NUCLEOTIDE SEQUENCE [LARGE SCALE GENOMIC DNA]</scope>
    <source>
        <strain evidence="19">13D2W-2</strain>
    </source>
</reference>
<evidence type="ECO:0000256" key="6">
    <source>
        <dbReference type="ARBA" id="ARBA00022692"/>
    </source>
</evidence>
<evidence type="ECO:0000256" key="9">
    <source>
        <dbReference type="ARBA" id="ARBA00023065"/>
    </source>
</evidence>
<feature type="domain" description="SLBB" evidence="17">
    <location>
        <begin position="194"/>
        <end position="271"/>
    </location>
</feature>